<dbReference type="Pfam" id="PF16715">
    <property type="entry name" value="CDPS"/>
    <property type="match status" value="1"/>
</dbReference>
<organism evidence="4 5">
    <name type="scientific">Saccharothrix espanaensis (strain ATCC 51144 / DSM 44229 / JCM 9112 / NBRC 15066 / NRRL 15764)</name>
    <dbReference type="NCBI Taxonomy" id="1179773"/>
    <lineage>
        <taxon>Bacteria</taxon>
        <taxon>Bacillati</taxon>
        <taxon>Actinomycetota</taxon>
        <taxon>Actinomycetes</taxon>
        <taxon>Pseudonocardiales</taxon>
        <taxon>Pseudonocardiaceae</taxon>
        <taxon>Saccharothrix</taxon>
    </lineage>
</organism>
<evidence type="ECO:0000256" key="1">
    <source>
        <dbReference type="ARBA" id="ARBA00006034"/>
    </source>
</evidence>
<dbReference type="Proteomes" id="UP000006281">
    <property type="component" value="Chromosome"/>
</dbReference>
<keyword evidence="2" id="KW-0808">Transferase</keyword>
<dbReference type="AlphaFoldDB" id="K0JZJ2"/>
<proteinExistence type="inferred from homology"/>
<comment type="similarity">
    <text evidence="1">Belongs to the CDPS family.</text>
</comment>
<protein>
    <recommendedName>
        <fullName evidence="3">Cyclodipeptide synthase</fullName>
    </recommendedName>
</protein>
<dbReference type="GO" id="GO:0016755">
    <property type="term" value="F:aminoacyltransferase activity"/>
    <property type="evidence" value="ECO:0007669"/>
    <property type="project" value="InterPro"/>
</dbReference>
<dbReference type="PATRIC" id="fig|1179773.3.peg.2380"/>
<dbReference type="InterPro" id="IPR030903">
    <property type="entry name" value="CDPS"/>
</dbReference>
<dbReference type="OrthoDB" id="2895472at2"/>
<keyword evidence="5" id="KW-1185">Reference proteome</keyword>
<name>K0JZJ2_SACES</name>
<dbReference type="RefSeq" id="WP_015099810.1">
    <property type="nucleotide sequence ID" value="NC_019673.1"/>
</dbReference>
<sequence>MLLPTPLTEHCAAPLRSGRHVCVGVSPFNSYFTVDRITALARWAMREFERFHFFVPDRAAVHTLEALGYDPARARLKARRQGQYVVNKICRALRDLDVPCPADHVLDGEALAANPCYQALLAQAHGLFAADGEFAGQCLEATRWVLDRRLPDGAAPTGTQLRQAVRYFLAELPMFVDTPAVVGADSSVFAYHQRVGFLELLYARELAWRPRPEQGFVVLRPSDEAE</sequence>
<evidence type="ECO:0000313" key="5">
    <source>
        <dbReference type="Proteomes" id="UP000006281"/>
    </source>
</evidence>
<dbReference type="InterPro" id="IPR038622">
    <property type="entry name" value="CDPS_sf"/>
</dbReference>
<evidence type="ECO:0000313" key="4">
    <source>
        <dbReference type="EMBL" id="CCH29698.1"/>
    </source>
</evidence>
<dbReference type="Gene3D" id="3.40.50.11710">
    <property type="entry name" value="Cyclodipeptide synthase"/>
    <property type="match status" value="1"/>
</dbReference>
<dbReference type="KEGG" id="sesp:BN6_23810"/>
<dbReference type="NCBIfam" id="TIGR04539">
    <property type="entry name" value="tRNA_cyclodipep"/>
    <property type="match status" value="1"/>
</dbReference>
<reference evidence="4 5" key="1">
    <citation type="journal article" date="2012" name="BMC Genomics">
        <title>Complete genome sequence of Saccharothrix espanaensis DSM 44229T and comparison to the other completely sequenced Pseudonocardiaceae.</title>
        <authorList>
            <person name="Strobel T."/>
            <person name="Al-Dilaimi A."/>
            <person name="Blom J."/>
            <person name="Gessner A."/>
            <person name="Kalinowski J."/>
            <person name="Luzhetska M."/>
            <person name="Puhler A."/>
            <person name="Szczepanowski R."/>
            <person name="Bechthold A."/>
            <person name="Ruckert C."/>
        </authorList>
    </citation>
    <scope>NUCLEOTIDE SEQUENCE [LARGE SCALE GENOMIC DNA]</scope>
    <source>
        <strain evidence="5">ATCC 51144 / DSM 44229 / JCM 9112 / NBRC 15066 / NRRL 15764</strain>
    </source>
</reference>
<gene>
    <name evidence="4" type="ordered locus">BN6_23810</name>
</gene>
<accession>K0JZJ2</accession>
<dbReference type="STRING" id="1179773.BN6_23810"/>
<dbReference type="eggNOG" id="ENOG5033PIU">
    <property type="taxonomic scope" value="Bacteria"/>
</dbReference>
<dbReference type="BioCyc" id="SESP1179773:BN6_RS11570-MONOMER"/>
<evidence type="ECO:0000256" key="2">
    <source>
        <dbReference type="ARBA" id="ARBA00022679"/>
    </source>
</evidence>
<dbReference type="HOGENOM" id="CLU_084186_1_0_11"/>
<dbReference type="EMBL" id="HE804045">
    <property type="protein sequence ID" value="CCH29698.1"/>
    <property type="molecule type" value="Genomic_DNA"/>
</dbReference>
<evidence type="ECO:0000256" key="3">
    <source>
        <dbReference type="ARBA" id="ARBA00030771"/>
    </source>
</evidence>